<dbReference type="AlphaFoldDB" id="A0AAD5YCN6"/>
<feature type="compositionally biased region" description="Polar residues" evidence="5">
    <location>
        <begin position="1020"/>
        <end position="1049"/>
    </location>
</feature>
<feature type="region of interest" description="Disordered" evidence="5">
    <location>
        <begin position="140"/>
        <end position="168"/>
    </location>
</feature>
<evidence type="ECO:0000256" key="5">
    <source>
        <dbReference type="SAM" id="MobiDB-lite"/>
    </source>
</evidence>
<evidence type="ECO:0000256" key="4">
    <source>
        <dbReference type="ARBA" id="ARBA00023136"/>
    </source>
</evidence>
<feature type="compositionally biased region" description="Polar residues" evidence="5">
    <location>
        <begin position="209"/>
        <end position="218"/>
    </location>
</feature>
<dbReference type="CDD" id="cd12087">
    <property type="entry name" value="TM_EGFR-like"/>
    <property type="match status" value="1"/>
</dbReference>
<evidence type="ECO:0000256" key="6">
    <source>
        <dbReference type="SAM" id="Phobius"/>
    </source>
</evidence>
<feature type="compositionally biased region" description="Low complexity" evidence="5">
    <location>
        <begin position="152"/>
        <end position="161"/>
    </location>
</feature>
<evidence type="ECO:0000256" key="3">
    <source>
        <dbReference type="ARBA" id="ARBA00022989"/>
    </source>
</evidence>
<dbReference type="GO" id="GO:0016020">
    <property type="term" value="C:membrane"/>
    <property type="evidence" value="ECO:0007669"/>
    <property type="project" value="UniProtKB-SubCell"/>
</dbReference>
<keyword evidence="3 6" id="KW-1133">Transmembrane helix</keyword>
<gene>
    <name evidence="7" type="ORF">NLI96_g9716</name>
</gene>
<feature type="region of interest" description="Disordered" evidence="5">
    <location>
        <begin position="190"/>
        <end position="218"/>
    </location>
</feature>
<feature type="region of interest" description="Disordered" evidence="5">
    <location>
        <begin position="511"/>
        <end position="553"/>
    </location>
</feature>
<evidence type="ECO:0000313" key="8">
    <source>
        <dbReference type="Proteomes" id="UP001212997"/>
    </source>
</evidence>
<feature type="region of interest" description="Disordered" evidence="5">
    <location>
        <begin position="1079"/>
        <end position="1136"/>
    </location>
</feature>
<feature type="compositionally biased region" description="Basic and acidic residues" evidence="5">
    <location>
        <begin position="27"/>
        <end position="45"/>
    </location>
</feature>
<protein>
    <submittedName>
        <fullName evidence="7">Uncharacterized protein</fullName>
    </submittedName>
</protein>
<dbReference type="Proteomes" id="UP001212997">
    <property type="component" value="Unassembled WGS sequence"/>
</dbReference>
<evidence type="ECO:0000256" key="1">
    <source>
        <dbReference type="ARBA" id="ARBA00004167"/>
    </source>
</evidence>
<evidence type="ECO:0000256" key="2">
    <source>
        <dbReference type="ARBA" id="ARBA00022692"/>
    </source>
</evidence>
<evidence type="ECO:0000313" key="7">
    <source>
        <dbReference type="EMBL" id="KAJ3478496.1"/>
    </source>
</evidence>
<proteinExistence type="predicted"/>
<reference evidence="7" key="1">
    <citation type="submission" date="2022-07" db="EMBL/GenBank/DDBJ databases">
        <title>Genome Sequence of Physisporinus lineatus.</title>
        <authorList>
            <person name="Buettner E."/>
        </authorList>
    </citation>
    <scope>NUCLEOTIDE SEQUENCE</scope>
    <source>
        <strain evidence="7">VT162</strain>
    </source>
</reference>
<dbReference type="InterPro" id="IPR051694">
    <property type="entry name" value="Immunoregulatory_rcpt-like"/>
</dbReference>
<keyword evidence="8" id="KW-1185">Reference proteome</keyword>
<feature type="compositionally biased region" description="Polar residues" evidence="5">
    <location>
        <begin position="542"/>
        <end position="551"/>
    </location>
</feature>
<feature type="compositionally biased region" description="Polar residues" evidence="5">
    <location>
        <begin position="83"/>
        <end position="93"/>
    </location>
</feature>
<feature type="compositionally biased region" description="Pro residues" evidence="5">
    <location>
        <begin position="1107"/>
        <end position="1119"/>
    </location>
</feature>
<comment type="caution">
    <text evidence="7">The sequence shown here is derived from an EMBL/GenBank/DDBJ whole genome shotgun (WGS) entry which is preliminary data.</text>
</comment>
<feature type="region of interest" description="Disordered" evidence="5">
    <location>
        <begin position="26"/>
        <end position="104"/>
    </location>
</feature>
<dbReference type="GO" id="GO:0071944">
    <property type="term" value="C:cell periphery"/>
    <property type="evidence" value="ECO:0007669"/>
    <property type="project" value="UniProtKB-ARBA"/>
</dbReference>
<feature type="region of interest" description="Disordered" evidence="5">
    <location>
        <begin position="273"/>
        <end position="292"/>
    </location>
</feature>
<feature type="region of interest" description="Disordered" evidence="5">
    <location>
        <begin position="851"/>
        <end position="893"/>
    </location>
</feature>
<keyword evidence="2 6" id="KW-0812">Transmembrane</keyword>
<feature type="region of interest" description="Disordered" evidence="5">
    <location>
        <begin position="388"/>
        <end position="454"/>
    </location>
</feature>
<feature type="region of interest" description="Disordered" evidence="5">
    <location>
        <begin position="304"/>
        <end position="325"/>
    </location>
</feature>
<feature type="compositionally biased region" description="Low complexity" evidence="5">
    <location>
        <begin position="428"/>
        <end position="447"/>
    </location>
</feature>
<feature type="transmembrane region" description="Helical" evidence="6">
    <location>
        <begin position="898"/>
        <end position="921"/>
    </location>
</feature>
<feature type="compositionally biased region" description="Low complexity" evidence="5">
    <location>
        <begin position="974"/>
        <end position="985"/>
    </location>
</feature>
<organism evidence="7 8">
    <name type="scientific">Meripilus lineatus</name>
    <dbReference type="NCBI Taxonomy" id="2056292"/>
    <lineage>
        <taxon>Eukaryota</taxon>
        <taxon>Fungi</taxon>
        <taxon>Dikarya</taxon>
        <taxon>Basidiomycota</taxon>
        <taxon>Agaricomycotina</taxon>
        <taxon>Agaricomycetes</taxon>
        <taxon>Polyporales</taxon>
        <taxon>Meripilaceae</taxon>
        <taxon>Meripilus</taxon>
    </lineage>
</organism>
<dbReference type="EMBL" id="JANAWD010000506">
    <property type="protein sequence ID" value="KAJ3478496.1"/>
    <property type="molecule type" value="Genomic_DNA"/>
</dbReference>
<keyword evidence="4 6" id="KW-0472">Membrane</keyword>
<feature type="region of interest" description="Disordered" evidence="5">
    <location>
        <begin position="945"/>
        <end position="1049"/>
    </location>
</feature>
<sequence length="1136" mass="119904">MIVLGTLLDPPVILIFLSSDSSSSGEEFLRIDRNRSQHKSDDERLRRRRRRQRLTQSELDETGFDTPRSRKWASPGVKRRSFLRQSSRHSLTPPNSPPDDPVQQSFLYTTQRDAPSATPLPFTNVPSSEDILGEYIKAVSPDESSDTSLGSTFTGQNTTTTEASGEMSMTSISDPFLDLMAKGVVTVTKGSTGTTQDDKQTSEGLPLQGSASQSATFSPSPLVPDSLFISPLPSLSPLVFPSLLASKDSVSPSPSKDLSSAVDLPSMNCGTVPTHTGPSVDKAVTSPECTGTVTSKPLIINTRSESPNEFSLPGISEAPKAKPTAIDNTSPAVVPDTSCHGDTTQTNIAALSSKVLDSVQNEEITTVIPPPRRPMVVPFRLPRTPTKVAYKDQGTSPTVPQGPLTSNIGPTLNIPVVSKSPRNAKRIATPATPTLSPAPTSPATESTRFTDPVQDHPCDPDQQDNFSQSIPGSPSMAATIASLSSFRNPAQAIGNVFRSNHKVLNTISRCTPKKGKTREGSKSNRPYFAPKTAAVPVPSPSPQMIQRSVPSSPQPDIGVMDVEMQPLASDGAIGLDSGYGKVQVRDKRTGLVQGLKSWTQHRIAAARLPSPPLAAGTPCLQFLPTKRHPFSPSSTFAHTLLTYDQLAYSQTLSILNSGSHADPPGASAGSNLLQHFLARICSKLHFYFRAADAVRQLPCIMVGNGKGSFEAVIPFPENQTFIATMGDATGFGTGGTTSVIKVGPQVGSTSCNTTDPGVDFFFNLNTALTQCRPYTIDGYGRAVQPVTILGVIPGGQTFVIQPPTGPASFDWNADVAAGTSIVFIMTDSRGRQGGSSDVKTVGISDDKTCLSSNSPASVSLVPSASSSGSPSSTSSGGPSGSSSSDSTPTGSSKPGTGVIIAAICASLLGIGAIIGLVVFFLRRRRNRGPYFDGYGRGHAHAVDLGADPFHSSHEDHSSPAPPPISPYPFTAAASSSHGNSPSSHNLLHHDVQSQSNYSDTYPPMQNAYPANQPPSRRYTGASSQMESLTHGSSSGDGTETWQSPSITSSARNKAAMAGVATYKAPPRFILHTDLEEMQPPQEEDEIIELPPQYSERRAPIAGLSSQPPQPPISGKPPLVPDDDGPSGSGPSSLPYR</sequence>
<comment type="subcellular location">
    <subcellularLocation>
        <location evidence="1">Membrane</location>
        <topology evidence="1">Single-pass membrane protein</topology>
    </subcellularLocation>
</comment>
<name>A0AAD5YCN6_9APHY</name>
<accession>A0AAD5YCN6</accession>
<feature type="compositionally biased region" description="Polar residues" evidence="5">
    <location>
        <begin position="393"/>
        <end position="410"/>
    </location>
</feature>
<dbReference type="PANTHER" id="PTHR15549">
    <property type="entry name" value="PAIRED IMMUNOGLOBULIN-LIKE TYPE 2 RECEPTOR"/>
    <property type="match status" value="1"/>
</dbReference>